<gene>
    <name evidence="1" type="ORF">SAMN04487965_3688</name>
</gene>
<accession>A0A1M5IJP4</accession>
<evidence type="ECO:0000313" key="2">
    <source>
        <dbReference type="Proteomes" id="UP000184170"/>
    </source>
</evidence>
<dbReference type="Proteomes" id="UP000184170">
    <property type="component" value="Unassembled WGS sequence"/>
</dbReference>
<dbReference type="OrthoDB" id="5863405at2"/>
<sequence length="170" mass="19958">MLATHIDAEMRYEHIREMVLAATQKYLKSDHPNLILTTINQSVLRAVDSWSGHPERQVNWNWAGSYPDLKFRYPKRFECAVWNKGQLNALSFGRPTYNCGSLRLDFIEASPEDREIAVFDIIIVAMRTYADMLGAKELRIMNPINGRVKEYYEYHGFVYVRDGDYLFRRV</sequence>
<name>A0A1M5IJP4_9GAMM</name>
<dbReference type="EMBL" id="FQVA01000012">
    <property type="protein sequence ID" value="SHG28485.1"/>
    <property type="molecule type" value="Genomic_DNA"/>
</dbReference>
<reference evidence="2" key="1">
    <citation type="submission" date="2016-11" db="EMBL/GenBank/DDBJ databases">
        <authorList>
            <person name="Varghese N."/>
            <person name="Submissions S."/>
        </authorList>
    </citation>
    <scope>NUCLEOTIDE SEQUENCE [LARGE SCALE GENOMIC DNA]</scope>
    <source>
        <strain evidence="2">CGMCC 1.7063</strain>
    </source>
</reference>
<dbReference type="AlphaFoldDB" id="A0A1M5IJP4"/>
<evidence type="ECO:0000313" key="1">
    <source>
        <dbReference type="EMBL" id="SHG28485.1"/>
    </source>
</evidence>
<proteinExistence type="predicted"/>
<keyword evidence="2" id="KW-1185">Reference proteome</keyword>
<dbReference type="RefSeq" id="WP_073277944.1">
    <property type="nucleotide sequence ID" value="NZ_FQVA01000012.1"/>
</dbReference>
<dbReference type="STRING" id="494016.SAMN04487965_3688"/>
<evidence type="ECO:0008006" key="3">
    <source>
        <dbReference type="Google" id="ProtNLM"/>
    </source>
</evidence>
<protein>
    <recommendedName>
        <fullName evidence="3">N-acetyltransferase domain-containing protein</fullName>
    </recommendedName>
</protein>
<organism evidence="1 2">
    <name type="scientific">Microbulbifer donghaiensis</name>
    <dbReference type="NCBI Taxonomy" id="494016"/>
    <lineage>
        <taxon>Bacteria</taxon>
        <taxon>Pseudomonadati</taxon>
        <taxon>Pseudomonadota</taxon>
        <taxon>Gammaproteobacteria</taxon>
        <taxon>Cellvibrionales</taxon>
        <taxon>Microbulbiferaceae</taxon>
        <taxon>Microbulbifer</taxon>
    </lineage>
</organism>